<sequence>MRKKIDITDEKKMVALSDGTERTVYRIKALRDFGDVKTGQLGGWIEKESNLSHDGNCFVYDEAVVCDDAKISQSAIVKDSAVIMNNAKIGDYASVMDRAIVRDNAVIQNYAQVQDEALVAGNSVVEDRATIKGMSFVNEEAKISGSAIVMDDAVVKGSAIVRDKSVISGNAKIEGKSIVQDYVQIGENAMVRDNAWIKGNTMIKSNAIVEGEVSLKGNVEIVNDEIIDSQHFMDVKERIGIRIAKVRNHRGLSTRQLAEKSGISFANIGKLERGTYNISIEILDKLCEQLGLEIQLVEIKK</sequence>
<protein>
    <submittedName>
        <fullName evidence="2">Helix-turn-helix domain-containing protein</fullName>
    </submittedName>
</protein>
<evidence type="ECO:0000313" key="2">
    <source>
        <dbReference type="EMBL" id="MDU0241725.1"/>
    </source>
</evidence>
<name>A0AAE4IAF4_PHOVU</name>
<feature type="domain" description="HTH cro/C1-type" evidence="1">
    <location>
        <begin position="243"/>
        <end position="297"/>
    </location>
</feature>
<comment type="caution">
    <text evidence="2">The sequence shown here is derived from an EMBL/GenBank/DDBJ whole genome shotgun (WGS) entry which is preliminary data.</text>
</comment>
<dbReference type="SMART" id="SM00530">
    <property type="entry name" value="HTH_XRE"/>
    <property type="match status" value="1"/>
</dbReference>
<dbReference type="Gene3D" id="2.160.10.10">
    <property type="entry name" value="Hexapeptide repeat proteins"/>
    <property type="match status" value="2"/>
</dbReference>
<dbReference type="AlphaFoldDB" id="A0AAE4IAF4"/>
<dbReference type="GO" id="GO:0003677">
    <property type="term" value="F:DNA binding"/>
    <property type="evidence" value="ECO:0007669"/>
    <property type="project" value="InterPro"/>
</dbReference>
<dbReference type="InterPro" id="IPR011004">
    <property type="entry name" value="Trimer_LpxA-like_sf"/>
</dbReference>
<evidence type="ECO:0000313" key="3">
    <source>
        <dbReference type="Proteomes" id="UP001181239"/>
    </source>
</evidence>
<dbReference type="Pfam" id="PF01381">
    <property type="entry name" value="HTH_3"/>
    <property type="match status" value="1"/>
</dbReference>
<dbReference type="PROSITE" id="PS50943">
    <property type="entry name" value="HTH_CROC1"/>
    <property type="match status" value="1"/>
</dbReference>
<dbReference type="InterPro" id="IPR010982">
    <property type="entry name" value="Lambda_DNA-bd_dom_sf"/>
</dbReference>
<dbReference type="Proteomes" id="UP001181239">
    <property type="component" value="Unassembled WGS sequence"/>
</dbReference>
<dbReference type="CDD" id="cd00093">
    <property type="entry name" value="HTH_XRE"/>
    <property type="match status" value="1"/>
</dbReference>
<dbReference type="RefSeq" id="WP_117463269.1">
    <property type="nucleotide sequence ID" value="NZ_BAABYE010000001.1"/>
</dbReference>
<reference evidence="2" key="1">
    <citation type="submission" date="2023-10" db="EMBL/GenBank/DDBJ databases">
        <title>Genome of Potential pathogenic bacteria in Crohn's disease.</title>
        <authorList>
            <person name="Rodriguez-Palacios A."/>
        </authorList>
    </citation>
    <scope>NUCLEOTIDE SEQUENCE</scope>
    <source>
        <strain evidence="2">CavFT-hAR11</strain>
    </source>
</reference>
<dbReference type="Gene3D" id="1.10.260.40">
    <property type="entry name" value="lambda repressor-like DNA-binding domains"/>
    <property type="match status" value="1"/>
</dbReference>
<dbReference type="SUPFAM" id="SSF51161">
    <property type="entry name" value="Trimeric LpxA-like enzymes"/>
    <property type="match status" value="1"/>
</dbReference>
<dbReference type="SUPFAM" id="SSF47413">
    <property type="entry name" value="lambda repressor-like DNA-binding domains"/>
    <property type="match status" value="1"/>
</dbReference>
<organism evidence="2 3">
    <name type="scientific">Phocaeicola vulgatus</name>
    <name type="common">Bacteroides vulgatus</name>
    <dbReference type="NCBI Taxonomy" id="821"/>
    <lineage>
        <taxon>Bacteria</taxon>
        <taxon>Pseudomonadati</taxon>
        <taxon>Bacteroidota</taxon>
        <taxon>Bacteroidia</taxon>
        <taxon>Bacteroidales</taxon>
        <taxon>Bacteroidaceae</taxon>
        <taxon>Phocaeicola</taxon>
    </lineage>
</organism>
<dbReference type="PANTHER" id="PTHR37156">
    <property type="match status" value="1"/>
</dbReference>
<dbReference type="EMBL" id="JAWDET010000006">
    <property type="protein sequence ID" value="MDU0241725.1"/>
    <property type="molecule type" value="Genomic_DNA"/>
</dbReference>
<evidence type="ECO:0000259" key="1">
    <source>
        <dbReference type="PROSITE" id="PS50943"/>
    </source>
</evidence>
<accession>A0AAE4IAF4</accession>
<dbReference type="PANTHER" id="PTHR37156:SF2">
    <property type="match status" value="1"/>
</dbReference>
<proteinExistence type="predicted"/>
<dbReference type="InterPro" id="IPR001387">
    <property type="entry name" value="Cro/C1-type_HTH"/>
</dbReference>
<gene>
    <name evidence="2" type="ORF">RVH43_14095</name>
</gene>